<dbReference type="InterPro" id="IPR017850">
    <property type="entry name" value="Alkaline_phosphatase_core_sf"/>
</dbReference>
<organism evidence="3 4">
    <name type="scientific">Agaribacillus aureus</name>
    <dbReference type="NCBI Taxonomy" id="3051825"/>
    <lineage>
        <taxon>Bacteria</taxon>
        <taxon>Pseudomonadati</taxon>
        <taxon>Bacteroidota</taxon>
        <taxon>Cytophagia</taxon>
        <taxon>Cytophagales</taxon>
        <taxon>Splendidivirgaceae</taxon>
        <taxon>Agaribacillus</taxon>
    </lineage>
</organism>
<evidence type="ECO:0000259" key="2">
    <source>
        <dbReference type="Pfam" id="PF00884"/>
    </source>
</evidence>
<gene>
    <name evidence="3" type="ORF">QQ020_33890</name>
</gene>
<dbReference type="SUPFAM" id="SSF53649">
    <property type="entry name" value="Alkaline phosphatase-like"/>
    <property type="match status" value="1"/>
</dbReference>
<reference evidence="3" key="1">
    <citation type="submission" date="2023-06" db="EMBL/GenBank/DDBJ databases">
        <title>Genomic of Agaribacillus aureum.</title>
        <authorList>
            <person name="Wang G."/>
        </authorList>
    </citation>
    <scope>NUCLEOTIDE SEQUENCE</scope>
    <source>
        <strain evidence="3">BMA12</strain>
    </source>
</reference>
<dbReference type="PANTHER" id="PTHR43751:SF1">
    <property type="entry name" value="SULFATASE ATSG-RELATED"/>
    <property type="match status" value="1"/>
</dbReference>
<dbReference type="PROSITE" id="PS51257">
    <property type="entry name" value="PROKAR_LIPOPROTEIN"/>
    <property type="match status" value="1"/>
</dbReference>
<dbReference type="PANTHER" id="PTHR43751">
    <property type="entry name" value="SULFATASE"/>
    <property type="match status" value="1"/>
</dbReference>
<proteinExistence type="predicted"/>
<dbReference type="CDD" id="cd16027">
    <property type="entry name" value="SGSH"/>
    <property type="match status" value="1"/>
</dbReference>
<keyword evidence="4" id="KW-1185">Reference proteome</keyword>
<dbReference type="Proteomes" id="UP001172083">
    <property type="component" value="Unassembled WGS sequence"/>
</dbReference>
<sequence>MKVLLKGTSLLLLILAGTVMGCKSPENASNFPKRPNILFAIADDQSFPHAGAYGFAEIKTPAFDKVAKDGVLFNNAFVAAPQCSPSRAAILTGKNIWQLEEAGTHASSFPKKLNVFTDMLEDAGYQLGYTGKAWGPGNWKIAGWDRNPVGPAYNEKELTTVPSTGINKRDYFGNFSHFLEKRATGKPFFFWYGGHEPHRVYEPGSGAKAGKRFKNVQLPGFLPDDSVTRNDVIDYAFEIEYFDAHLLKMLKLLEEKGELANTVVVVTADNGMPFPYAKANLQEYGTHVPLAISWPDQIKSSKKVDDLVSMIDLAPTFLEIAGIKSAPVMTGQSIVPVLFSKGGENTSKRNYVLTGRERHTHARPDNLGYPARAIRTKEYLYVKNYKPERWPVGDPVPPNDENNKRAQTEGFKTLFPGYHDIDGSPSKTFMMKHQHEESVNRLFKNAFEKRPEAQLFDIQNDPECLYDLSGNTEYSDICADLRNKLDQELTKQGDPRMFGSDIFDSYPRYSPMRNFQGFNARGQYNPAYAD</sequence>
<evidence type="ECO:0000256" key="1">
    <source>
        <dbReference type="SAM" id="SignalP"/>
    </source>
</evidence>
<name>A0ABT8LLC4_9BACT</name>
<feature type="chain" id="PRO_5045214866" evidence="1">
    <location>
        <begin position="29"/>
        <end position="530"/>
    </location>
</feature>
<dbReference type="Pfam" id="PF00884">
    <property type="entry name" value="Sulfatase"/>
    <property type="match status" value="1"/>
</dbReference>
<protein>
    <submittedName>
        <fullName evidence="3">Sulfatase</fullName>
    </submittedName>
</protein>
<dbReference type="RefSeq" id="WP_346762450.1">
    <property type="nucleotide sequence ID" value="NZ_JAUJEB010000013.1"/>
</dbReference>
<evidence type="ECO:0000313" key="4">
    <source>
        <dbReference type="Proteomes" id="UP001172083"/>
    </source>
</evidence>
<accession>A0ABT8LLC4</accession>
<dbReference type="EMBL" id="JAUJEB010000013">
    <property type="protein sequence ID" value="MDN5217113.1"/>
    <property type="molecule type" value="Genomic_DNA"/>
</dbReference>
<feature type="domain" description="Sulfatase N-terminal" evidence="2">
    <location>
        <begin position="35"/>
        <end position="323"/>
    </location>
</feature>
<comment type="caution">
    <text evidence="3">The sequence shown here is derived from an EMBL/GenBank/DDBJ whole genome shotgun (WGS) entry which is preliminary data.</text>
</comment>
<dbReference type="Gene3D" id="3.40.720.10">
    <property type="entry name" value="Alkaline Phosphatase, subunit A"/>
    <property type="match status" value="1"/>
</dbReference>
<feature type="signal peptide" evidence="1">
    <location>
        <begin position="1"/>
        <end position="28"/>
    </location>
</feature>
<keyword evidence="1" id="KW-0732">Signal</keyword>
<dbReference type="InterPro" id="IPR000917">
    <property type="entry name" value="Sulfatase_N"/>
</dbReference>
<dbReference type="InterPro" id="IPR052701">
    <property type="entry name" value="GAG_Ulvan_Degrading_Sulfatases"/>
</dbReference>
<evidence type="ECO:0000313" key="3">
    <source>
        <dbReference type="EMBL" id="MDN5217113.1"/>
    </source>
</evidence>